<dbReference type="PANTHER" id="PTHR11707">
    <property type="entry name" value="L-ASPARAGINASE"/>
    <property type="match status" value="1"/>
</dbReference>
<dbReference type="Proteomes" id="UP000555546">
    <property type="component" value="Unassembled WGS sequence"/>
</dbReference>
<dbReference type="Gene3D" id="3.40.50.1170">
    <property type="entry name" value="L-asparaginase, N-terminal domain"/>
    <property type="match status" value="1"/>
</dbReference>
<comment type="caution">
    <text evidence="7">The sequence shown here is derived from an EMBL/GenBank/DDBJ whole genome shotgun (WGS) entry which is preliminary data.</text>
</comment>
<keyword evidence="8" id="KW-1185">Reference proteome</keyword>
<reference evidence="7 8" key="1">
    <citation type="submission" date="2020-08" db="EMBL/GenBank/DDBJ databases">
        <title>Genomic Encyclopedia of Type Strains, Phase IV (KMG-IV): sequencing the most valuable type-strain genomes for metagenomic binning, comparative biology and taxonomic classification.</title>
        <authorList>
            <person name="Goeker M."/>
        </authorList>
    </citation>
    <scope>NUCLEOTIDE SEQUENCE [LARGE SCALE GENOMIC DNA]</scope>
    <source>
        <strain evidence="7 8">DSM 26944</strain>
    </source>
</reference>
<dbReference type="InterPro" id="IPR020827">
    <property type="entry name" value="Asparaginase/glutaminase_AS1"/>
</dbReference>
<feature type="domain" description="L-asparaginase N-terminal" evidence="5">
    <location>
        <begin position="10"/>
        <end position="177"/>
    </location>
</feature>
<proteinExistence type="inferred from homology"/>
<dbReference type="Pfam" id="PF17763">
    <property type="entry name" value="Asparaginase_C"/>
    <property type="match status" value="1"/>
</dbReference>
<protein>
    <submittedName>
        <fullName evidence="7">L-asparaginase</fullName>
        <ecNumber evidence="7">3.5.1.1</ecNumber>
    </submittedName>
</protein>
<name>A0A7W9AZ33_9HYPH</name>
<sequence>MNKAQSTPLVAVIATGGTIASKRGDNGASTPTLSGKDLLALLPDAAADLRAIELMAKDSASLTLADMQRISNAVKAELDDTAVQGVVVLHGTDAMEETALLVHLQHRIARPVVFTGAQFTADHPDADGPANLAAAVSLACDDANADRGVLIAFGGRVLPVWGAFKYSSDSADAFRAARDVRNAKGPDLAKPLGDIRIDTVAIYPGCDATHIVASLEAGARGLVLAALGSGNANPSIVEAVSECTRRGVPVVVSSRVPVGLLAPGYGGGGGGHDMGAAGAIHALTLRPGQARILLAALVASGASRETMVRAFDDYR</sequence>
<evidence type="ECO:0000256" key="2">
    <source>
        <dbReference type="PIRSR" id="PIRSR001220-1"/>
    </source>
</evidence>
<feature type="domain" description="Asparaginase/glutaminase C-terminal" evidence="6">
    <location>
        <begin position="196"/>
        <end position="311"/>
    </location>
</feature>
<dbReference type="SMART" id="SM00870">
    <property type="entry name" value="Asparaginase"/>
    <property type="match status" value="1"/>
</dbReference>
<feature type="binding site" evidence="3">
    <location>
        <position position="59"/>
    </location>
    <ligand>
        <name>substrate</name>
    </ligand>
</feature>
<feature type="binding site" evidence="3">
    <location>
        <begin position="92"/>
        <end position="93"/>
    </location>
    <ligand>
        <name>substrate</name>
    </ligand>
</feature>
<dbReference type="InterPro" id="IPR036152">
    <property type="entry name" value="Asp/glu_Ase-like_sf"/>
</dbReference>
<dbReference type="EC" id="3.5.1.1" evidence="7"/>
<dbReference type="GO" id="GO:0006520">
    <property type="term" value="P:amino acid metabolic process"/>
    <property type="evidence" value="ECO:0007669"/>
    <property type="project" value="InterPro"/>
</dbReference>
<dbReference type="SUPFAM" id="SSF53774">
    <property type="entry name" value="Glutaminase/Asparaginase"/>
    <property type="match status" value="1"/>
</dbReference>
<dbReference type="AlphaFoldDB" id="A0A7W9AZ33"/>
<dbReference type="InterPro" id="IPR040919">
    <property type="entry name" value="Asparaginase_C"/>
</dbReference>
<dbReference type="PROSITE" id="PS00144">
    <property type="entry name" value="ASN_GLN_ASE_1"/>
    <property type="match status" value="1"/>
</dbReference>
<evidence type="ECO:0000256" key="3">
    <source>
        <dbReference type="PIRSR" id="PIRSR001220-2"/>
    </source>
</evidence>
<dbReference type="InterPro" id="IPR027473">
    <property type="entry name" value="L-asparaginase_C"/>
</dbReference>
<accession>A0A7W9AZ33</accession>
<keyword evidence="7" id="KW-0378">Hydrolase</keyword>
<dbReference type="Gene3D" id="3.40.50.40">
    <property type="match status" value="1"/>
</dbReference>
<evidence type="ECO:0000313" key="8">
    <source>
        <dbReference type="Proteomes" id="UP000555546"/>
    </source>
</evidence>
<comment type="similarity">
    <text evidence="1">Belongs to the asparaginase 1 family.</text>
</comment>
<organism evidence="7 8">
    <name type="scientific">Brucella daejeonensis</name>
    <dbReference type="NCBI Taxonomy" id="659015"/>
    <lineage>
        <taxon>Bacteria</taxon>
        <taxon>Pseudomonadati</taxon>
        <taxon>Pseudomonadota</taxon>
        <taxon>Alphaproteobacteria</taxon>
        <taxon>Hyphomicrobiales</taxon>
        <taxon>Brucellaceae</taxon>
        <taxon>Brucella/Ochrobactrum group</taxon>
        <taxon>Brucella</taxon>
    </lineage>
</organism>
<dbReference type="EMBL" id="JACIJG010000009">
    <property type="protein sequence ID" value="MBB5702829.1"/>
    <property type="molecule type" value="Genomic_DNA"/>
</dbReference>
<feature type="active site" evidence="4">
    <location>
        <position position="18"/>
    </location>
</feature>
<gene>
    <name evidence="7" type="ORF">FHS76_002718</name>
</gene>
<dbReference type="SFLD" id="SFLDS00057">
    <property type="entry name" value="Glutaminase/Asparaginase"/>
    <property type="match status" value="1"/>
</dbReference>
<feature type="active site" description="O-isoaspartyl threonine intermediate" evidence="2">
    <location>
        <position position="18"/>
    </location>
</feature>
<dbReference type="InterPro" id="IPR037152">
    <property type="entry name" value="L-asparaginase_N_sf"/>
</dbReference>
<dbReference type="PIRSF" id="PIRSF001220">
    <property type="entry name" value="L-ASNase_gatD"/>
    <property type="match status" value="1"/>
</dbReference>
<evidence type="ECO:0000256" key="4">
    <source>
        <dbReference type="PROSITE-ProRule" id="PRU10099"/>
    </source>
</evidence>
<evidence type="ECO:0000256" key="1">
    <source>
        <dbReference type="ARBA" id="ARBA00010518"/>
    </source>
</evidence>
<dbReference type="PANTHER" id="PTHR11707:SF28">
    <property type="entry name" value="60 KDA LYSOPHOSPHOLIPASE"/>
    <property type="match status" value="1"/>
</dbReference>
<dbReference type="InterPro" id="IPR006034">
    <property type="entry name" value="Asparaginase/glutaminase-like"/>
</dbReference>
<evidence type="ECO:0000259" key="5">
    <source>
        <dbReference type="Pfam" id="PF00710"/>
    </source>
</evidence>
<evidence type="ECO:0000259" key="6">
    <source>
        <dbReference type="Pfam" id="PF17763"/>
    </source>
</evidence>
<dbReference type="PROSITE" id="PS51732">
    <property type="entry name" value="ASN_GLN_ASE_3"/>
    <property type="match status" value="1"/>
</dbReference>
<dbReference type="InterPro" id="IPR027474">
    <property type="entry name" value="L-asparaginase_N"/>
</dbReference>
<evidence type="ECO:0000313" key="7">
    <source>
        <dbReference type="EMBL" id="MBB5702829.1"/>
    </source>
</evidence>
<dbReference type="Pfam" id="PF00710">
    <property type="entry name" value="Asparaginase"/>
    <property type="match status" value="1"/>
</dbReference>
<dbReference type="RefSeq" id="WP_183653315.1">
    <property type="nucleotide sequence ID" value="NZ_JACIJG010000009.1"/>
</dbReference>
<dbReference type="GO" id="GO:0004067">
    <property type="term" value="F:asparaginase activity"/>
    <property type="evidence" value="ECO:0007669"/>
    <property type="project" value="UniProtKB-UniRule"/>
</dbReference>
<dbReference type="PIRSF" id="PIRSF500176">
    <property type="entry name" value="L_ASNase"/>
    <property type="match status" value="1"/>
</dbReference>
<dbReference type="PRINTS" id="PR00139">
    <property type="entry name" value="ASNGLNASE"/>
</dbReference>